<dbReference type="PATRIC" id="fig|1359196.3.peg.791"/>
<dbReference type="GO" id="GO:1905502">
    <property type="term" value="F:acetyl-CoA binding"/>
    <property type="evidence" value="ECO:0007669"/>
    <property type="project" value="TreeGrafter"/>
</dbReference>
<dbReference type="PANTHER" id="PTHR13538:SF4">
    <property type="entry name" value="N-ALPHA-ACETYLTRANSFERASE 80"/>
    <property type="match status" value="1"/>
</dbReference>
<dbReference type="Proteomes" id="UP000033475">
    <property type="component" value="Unassembled WGS sequence"/>
</dbReference>
<organism evidence="2 3">
    <name type="scientific">Rickettsia felis str. Pedreira</name>
    <dbReference type="NCBI Taxonomy" id="1359196"/>
    <lineage>
        <taxon>Bacteria</taxon>
        <taxon>Pseudomonadati</taxon>
        <taxon>Pseudomonadota</taxon>
        <taxon>Alphaproteobacteria</taxon>
        <taxon>Rickettsiales</taxon>
        <taxon>Rickettsiaceae</taxon>
        <taxon>Rickettsieae</taxon>
        <taxon>Rickettsia</taxon>
        <taxon>spotted fever group</taxon>
    </lineage>
</organism>
<accession>A0A0F3MRR3</accession>
<protein>
    <submittedName>
        <fullName evidence="2">Acetyltransferase family protein</fullName>
    </submittedName>
</protein>
<evidence type="ECO:0000259" key="1">
    <source>
        <dbReference type="PROSITE" id="PS51186"/>
    </source>
</evidence>
<dbReference type="PANTHER" id="PTHR13538">
    <property type="entry name" value="N-ACETYLTRANSFERASE 6"/>
    <property type="match status" value="1"/>
</dbReference>
<evidence type="ECO:0000313" key="3">
    <source>
        <dbReference type="Proteomes" id="UP000033475"/>
    </source>
</evidence>
<dbReference type="GO" id="GO:0008080">
    <property type="term" value="F:N-acetyltransferase activity"/>
    <property type="evidence" value="ECO:0007669"/>
    <property type="project" value="InterPro"/>
</dbReference>
<feature type="domain" description="N-acetyltransferase" evidence="1">
    <location>
        <begin position="5"/>
        <end position="142"/>
    </location>
</feature>
<proteinExistence type="predicted"/>
<name>A0A0F3MRR3_RICFI</name>
<dbReference type="RefSeq" id="WP_011270693.1">
    <property type="nucleotide sequence ID" value="NZ_LANQ01000001.1"/>
</dbReference>
<dbReference type="InterPro" id="IPR016181">
    <property type="entry name" value="Acyl_CoA_acyltransferase"/>
</dbReference>
<evidence type="ECO:0000313" key="2">
    <source>
        <dbReference type="EMBL" id="KJV58430.1"/>
    </source>
</evidence>
<gene>
    <name evidence="2" type="ORF">RFEPED_0811</name>
</gene>
<sequence>MTQDFEIVYAEEMDKTHRTIIIEALNKDAREKKGLVGDIESFSFSCLDQDKNFVAGISGMSSWGGFYIDSLFVNENIRNQNYGTLLMQKAEDLARERDCNFIHLVTMDFQAKPFYEKLGYKIEFAMHGYEKDSIMYYLRKDL</sequence>
<dbReference type="PROSITE" id="PS51186">
    <property type="entry name" value="GNAT"/>
    <property type="match status" value="1"/>
</dbReference>
<dbReference type="EMBL" id="LANQ01000001">
    <property type="protein sequence ID" value="KJV58430.1"/>
    <property type="molecule type" value="Genomic_DNA"/>
</dbReference>
<dbReference type="SUPFAM" id="SSF55729">
    <property type="entry name" value="Acyl-CoA N-acyltransferases (Nat)"/>
    <property type="match status" value="1"/>
</dbReference>
<dbReference type="Pfam" id="PF00583">
    <property type="entry name" value="Acetyltransf_1"/>
    <property type="match status" value="1"/>
</dbReference>
<comment type="caution">
    <text evidence="2">The sequence shown here is derived from an EMBL/GenBank/DDBJ whole genome shotgun (WGS) entry which is preliminary data.</text>
</comment>
<keyword evidence="2" id="KW-0808">Transferase</keyword>
<dbReference type="CDD" id="cd04301">
    <property type="entry name" value="NAT_SF"/>
    <property type="match status" value="1"/>
</dbReference>
<dbReference type="GO" id="GO:0005737">
    <property type="term" value="C:cytoplasm"/>
    <property type="evidence" value="ECO:0007669"/>
    <property type="project" value="TreeGrafter"/>
</dbReference>
<reference evidence="2 3" key="1">
    <citation type="submission" date="2015-01" db="EMBL/GenBank/DDBJ databases">
        <title>Genome Sequencing of Rickettsiales.</title>
        <authorList>
            <person name="Daugherty S.C."/>
            <person name="Su Q."/>
            <person name="Abolude K."/>
            <person name="Beier-Sexton M."/>
            <person name="Carlyon J.A."/>
            <person name="Carter R."/>
            <person name="Day N.P."/>
            <person name="Dumler S.J."/>
            <person name="Dyachenko V."/>
            <person name="Godinez A."/>
            <person name="Kurtti T.J."/>
            <person name="Lichay M."/>
            <person name="Mullins K.E."/>
            <person name="Ott S."/>
            <person name="Pappas-Brown V."/>
            <person name="Paris D.H."/>
            <person name="Patel P."/>
            <person name="Richards A.L."/>
            <person name="Sadzewicz L."/>
            <person name="Sears K."/>
            <person name="Seidman D."/>
            <person name="Sengamalay N."/>
            <person name="Stenos J."/>
            <person name="Tallon L.J."/>
            <person name="Vincent G."/>
            <person name="Fraser C.M."/>
            <person name="Munderloh U."/>
            <person name="Dunning-Hotopp J.C."/>
        </authorList>
    </citation>
    <scope>NUCLEOTIDE SEQUENCE [LARGE SCALE GENOMIC DNA]</scope>
    <source>
        <strain evidence="2 3">Pedreira</strain>
    </source>
</reference>
<dbReference type="Gene3D" id="3.40.630.30">
    <property type="match status" value="1"/>
</dbReference>
<dbReference type="InterPro" id="IPR039840">
    <property type="entry name" value="NAA80"/>
</dbReference>
<dbReference type="InterPro" id="IPR000182">
    <property type="entry name" value="GNAT_dom"/>
</dbReference>
<dbReference type="AlphaFoldDB" id="A0A0F3MRR3"/>